<dbReference type="OrthoDB" id="5342753at2"/>
<evidence type="ECO:0000256" key="4">
    <source>
        <dbReference type="ARBA" id="ARBA00022553"/>
    </source>
</evidence>
<dbReference type="KEGG" id="dsf:UWK_03202"/>
<dbReference type="InterPro" id="IPR000014">
    <property type="entry name" value="PAS"/>
</dbReference>
<keyword evidence="9" id="KW-0067">ATP-binding</keyword>
<keyword evidence="7" id="KW-0547">Nucleotide-binding</keyword>
<evidence type="ECO:0000256" key="7">
    <source>
        <dbReference type="ARBA" id="ARBA00022741"/>
    </source>
</evidence>
<dbReference type="AlphaFoldDB" id="M1NJI1"/>
<dbReference type="EMBL" id="CP003985">
    <property type="protein sequence ID" value="AGF79729.1"/>
    <property type="molecule type" value="Genomic_DNA"/>
</dbReference>
<dbReference type="EC" id="2.7.13.3" evidence="3"/>
<evidence type="ECO:0000256" key="12">
    <source>
        <dbReference type="ARBA" id="ARBA00023136"/>
    </source>
</evidence>
<dbReference type="InterPro" id="IPR003594">
    <property type="entry name" value="HATPase_dom"/>
</dbReference>
<comment type="catalytic activity">
    <reaction evidence="1">
        <text>ATP + protein L-histidine = ADP + protein N-phospho-L-histidine.</text>
        <dbReference type="EC" id="2.7.13.3"/>
    </reaction>
</comment>
<evidence type="ECO:0000256" key="1">
    <source>
        <dbReference type="ARBA" id="ARBA00000085"/>
    </source>
</evidence>
<protein>
    <recommendedName>
        <fullName evidence="3">histidine kinase</fullName>
        <ecNumber evidence="3">2.7.13.3</ecNumber>
    </recommendedName>
</protein>
<comment type="subcellular location">
    <subcellularLocation>
        <location evidence="2">Membrane</location>
        <topology evidence="2">Multi-pass membrane protein</topology>
    </subcellularLocation>
</comment>
<dbReference type="PROSITE" id="PS50109">
    <property type="entry name" value="HIS_KIN"/>
    <property type="match status" value="1"/>
</dbReference>
<dbReference type="CDD" id="cd00130">
    <property type="entry name" value="PAS"/>
    <property type="match status" value="1"/>
</dbReference>
<dbReference type="PROSITE" id="PS50112">
    <property type="entry name" value="PAS"/>
    <property type="match status" value="1"/>
</dbReference>
<evidence type="ECO:0000259" key="13">
    <source>
        <dbReference type="PROSITE" id="PS50109"/>
    </source>
</evidence>
<accession>M1NJI1</accession>
<organism evidence="15 16">
    <name type="scientific">Desulfocapsa sulfexigens (strain DSM 10523 / SB164P1)</name>
    <dbReference type="NCBI Taxonomy" id="1167006"/>
    <lineage>
        <taxon>Bacteria</taxon>
        <taxon>Pseudomonadati</taxon>
        <taxon>Thermodesulfobacteriota</taxon>
        <taxon>Desulfobulbia</taxon>
        <taxon>Desulfobulbales</taxon>
        <taxon>Desulfocapsaceae</taxon>
        <taxon>Desulfocapsa</taxon>
    </lineage>
</organism>
<dbReference type="InterPro" id="IPR036890">
    <property type="entry name" value="HATPase_C_sf"/>
</dbReference>
<dbReference type="FunFam" id="3.30.565.10:FF:000006">
    <property type="entry name" value="Sensor histidine kinase WalK"/>
    <property type="match status" value="1"/>
</dbReference>
<evidence type="ECO:0000256" key="5">
    <source>
        <dbReference type="ARBA" id="ARBA00022679"/>
    </source>
</evidence>
<dbReference type="GO" id="GO:0000156">
    <property type="term" value="F:phosphorelay response regulator activity"/>
    <property type="evidence" value="ECO:0007669"/>
    <property type="project" value="TreeGrafter"/>
</dbReference>
<dbReference type="eggNOG" id="COG2205">
    <property type="taxonomic scope" value="Bacteria"/>
</dbReference>
<dbReference type="Pfam" id="PF13426">
    <property type="entry name" value="PAS_9"/>
    <property type="match status" value="1"/>
</dbReference>
<evidence type="ECO:0000256" key="10">
    <source>
        <dbReference type="ARBA" id="ARBA00022989"/>
    </source>
</evidence>
<dbReference type="GO" id="GO:0007234">
    <property type="term" value="P:osmosensory signaling via phosphorelay pathway"/>
    <property type="evidence" value="ECO:0007669"/>
    <property type="project" value="TreeGrafter"/>
</dbReference>
<keyword evidence="6" id="KW-0812">Transmembrane</keyword>
<feature type="domain" description="PAS" evidence="14">
    <location>
        <begin position="13"/>
        <end position="58"/>
    </location>
</feature>
<dbReference type="PANTHER" id="PTHR42878:SF7">
    <property type="entry name" value="SENSOR HISTIDINE KINASE GLRK"/>
    <property type="match status" value="1"/>
</dbReference>
<keyword evidence="4" id="KW-0597">Phosphoprotein</keyword>
<keyword evidence="10" id="KW-1133">Transmembrane helix</keyword>
<gene>
    <name evidence="15" type="ordered locus">UWK_03202</name>
</gene>
<evidence type="ECO:0000313" key="16">
    <source>
        <dbReference type="Proteomes" id="UP000011721"/>
    </source>
</evidence>
<evidence type="ECO:0000256" key="2">
    <source>
        <dbReference type="ARBA" id="ARBA00004141"/>
    </source>
</evidence>
<dbReference type="GO" id="GO:0030295">
    <property type="term" value="F:protein kinase activator activity"/>
    <property type="evidence" value="ECO:0007669"/>
    <property type="project" value="TreeGrafter"/>
</dbReference>
<dbReference type="PRINTS" id="PR00344">
    <property type="entry name" value="BCTRLSENSOR"/>
</dbReference>
<dbReference type="InterPro" id="IPR003661">
    <property type="entry name" value="HisK_dim/P_dom"/>
</dbReference>
<dbReference type="Proteomes" id="UP000011721">
    <property type="component" value="Chromosome"/>
</dbReference>
<dbReference type="InterPro" id="IPR050351">
    <property type="entry name" value="BphY/WalK/GraS-like"/>
</dbReference>
<evidence type="ECO:0000256" key="11">
    <source>
        <dbReference type="ARBA" id="ARBA00023012"/>
    </source>
</evidence>
<dbReference type="RefSeq" id="WP_015405413.1">
    <property type="nucleotide sequence ID" value="NC_020304.1"/>
</dbReference>
<keyword evidence="16" id="KW-1185">Reference proteome</keyword>
<dbReference type="HOGENOM" id="CLU_000445_89_2_7"/>
<dbReference type="STRING" id="1167006.UWK_03202"/>
<dbReference type="Pfam" id="PF00512">
    <property type="entry name" value="HisKA"/>
    <property type="match status" value="1"/>
</dbReference>
<dbReference type="GO" id="GO:0000155">
    <property type="term" value="F:phosphorelay sensor kinase activity"/>
    <property type="evidence" value="ECO:0007669"/>
    <property type="project" value="InterPro"/>
</dbReference>
<sequence>MAKKKPQYFSKLILDSIPVAMVTMDADFKITSFNNIAEHLTGFSASEAIGNPCYKILHSSKCDTECPLQTVQEYGESSTGLEAEFINHFHEHIPVRIGTAAIEDNSGNFIGYLEVIEDVSREKALEREKNNFHFMVAHDIKSPLVAMQGLIARIREHHDEMSAEKREDYFRIISEAGEQIAAQVNTFLEYSRQANKKIKLTPELIDLPQLIEDLTQRHQPQATAKKLVIRTEYRPMKQIKADFRQLQRVFENLLDNAIKFAHQPGEIVISIDDSPKEVIIQVKDCGPGISADELPFIFDAFHQHKSSDTGHGLGLAAVRAIVHEHGGRVAAKSRPDHGAIFTVRLPKKE</sequence>
<name>M1NJI1_DESSD</name>
<dbReference type="SUPFAM" id="SSF47384">
    <property type="entry name" value="Homodimeric domain of signal transducing histidine kinase"/>
    <property type="match status" value="1"/>
</dbReference>
<dbReference type="Gene3D" id="1.10.287.130">
    <property type="match status" value="1"/>
</dbReference>
<evidence type="ECO:0000256" key="9">
    <source>
        <dbReference type="ARBA" id="ARBA00022840"/>
    </source>
</evidence>
<dbReference type="Pfam" id="PF02518">
    <property type="entry name" value="HATPase_c"/>
    <property type="match status" value="1"/>
</dbReference>
<dbReference type="SUPFAM" id="SSF55785">
    <property type="entry name" value="PYP-like sensor domain (PAS domain)"/>
    <property type="match status" value="1"/>
</dbReference>
<evidence type="ECO:0000256" key="6">
    <source>
        <dbReference type="ARBA" id="ARBA00022692"/>
    </source>
</evidence>
<keyword evidence="12" id="KW-0472">Membrane</keyword>
<proteinExistence type="predicted"/>
<dbReference type="SMART" id="SM00388">
    <property type="entry name" value="HisKA"/>
    <property type="match status" value="1"/>
</dbReference>
<dbReference type="PANTHER" id="PTHR42878">
    <property type="entry name" value="TWO-COMPONENT HISTIDINE KINASE"/>
    <property type="match status" value="1"/>
</dbReference>
<keyword evidence="11" id="KW-0902">Two-component regulatory system</keyword>
<dbReference type="GO" id="GO:0005524">
    <property type="term" value="F:ATP binding"/>
    <property type="evidence" value="ECO:0007669"/>
    <property type="project" value="UniProtKB-KW"/>
</dbReference>
<dbReference type="CDD" id="cd00082">
    <property type="entry name" value="HisKA"/>
    <property type="match status" value="1"/>
</dbReference>
<keyword evidence="8" id="KW-0418">Kinase</keyword>
<dbReference type="InterPro" id="IPR004358">
    <property type="entry name" value="Sig_transdc_His_kin-like_C"/>
</dbReference>
<dbReference type="InterPro" id="IPR005467">
    <property type="entry name" value="His_kinase_dom"/>
</dbReference>
<evidence type="ECO:0000256" key="8">
    <source>
        <dbReference type="ARBA" id="ARBA00022777"/>
    </source>
</evidence>
<evidence type="ECO:0000313" key="15">
    <source>
        <dbReference type="EMBL" id="AGF79729.1"/>
    </source>
</evidence>
<dbReference type="InterPro" id="IPR035965">
    <property type="entry name" value="PAS-like_dom_sf"/>
</dbReference>
<keyword evidence="5" id="KW-0808">Transferase</keyword>
<dbReference type="SUPFAM" id="SSF55874">
    <property type="entry name" value="ATPase domain of HSP90 chaperone/DNA topoisomerase II/histidine kinase"/>
    <property type="match status" value="1"/>
</dbReference>
<dbReference type="Gene3D" id="3.30.450.20">
    <property type="entry name" value="PAS domain"/>
    <property type="match status" value="1"/>
</dbReference>
<dbReference type="GO" id="GO:0016020">
    <property type="term" value="C:membrane"/>
    <property type="evidence" value="ECO:0007669"/>
    <property type="project" value="UniProtKB-SubCell"/>
</dbReference>
<dbReference type="InterPro" id="IPR036097">
    <property type="entry name" value="HisK_dim/P_sf"/>
</dbReference>
<dbReference type="SMART" id="SM00387">
    <property type="entry name" value="HATPase_c"/>
    <property type="match status" value="1"/>
</dbReference>
<dbReference type="SMART" id="SM00091">
    <property type="entry name" value="PAS"/>
    <property type="match status" value="1"/>
</dbReference>
<evidence type="ECO:0000256" key="3">
    <source>
        <dbReference type="ARBA" id="ARBA00012438"/>
    </source>
</evidence>
<dbReference type="Gene3D" id="3.30.565.10">
    <property type="entry name" value="Histidine kinase-like ATPase, C-terminal domain"/>
    <property type="match status" value="1"/>
</dbReference>
<evidence type="ECO:0000259" key="14">
    <source>
        <dbReference type="PROSITE" id="PS50112"/>
    </source>
</evidence>
<feature type="domain" description="Histidine kinase" evidence="13">
    <location>
        <begin position="135"/>
        <end position="349"/>
    </location>
</feature>
<dbReference type="NCBIfam" id="TIGR00229">
    <property type="entry name" value="sensory_box"/>
    <property type="match status" value="1"/>
</dbReference>
<reference evidence="16" key="1">
    <citation type="journal article" date="2013" name="Stand. Genomic Sci.">
        <title>Complete genome sequence of Desulfocapsa sulfexigens, a marine deltaproteobacterium specialized in disproportionating inorganic sulfur compounds.</title>
        <authorList>
            <person name="Finster K.W."/>
            <person name="Kjeldsen K.U."/>
            <person name="Kube M."/>
            <person name="Reinhardt R."/>
            <person name="Mussmann M."/>
            <person name="Amann R."/>
            <person name="Schreiber L."/>
        </authorList>
    </citation>
    <scope>NUCLEOTIDE SEQUENCE [LARGE SCALE GENOMIC DNA]</scope>
    <source>
        <strain evidence="16">DSM 10523 / SB164P1</strain>
    </source>
</reference>
<dbReference type="CDD" id="cd00075">
    <property type="entry name" value="HATPase"/>
    <property type="match status" value="1"/>
</dbReference>